<evidence type="ECO:0000313" key="4">
    <source>
        <dbReference type="Proteomes" id="UP000199009"/>
    </source>
</evidence>
<dbReference type="Pfam" id="PF00296">
    <property type="entry name" value="Bac_luciferase"/>
    <property type="match status" value="1"/>
</dbReference>
<evidence type="ECO:0000256" key="1">
    <source>
        <dbReference type="ARBA" id="ARBA00023002"/>
    </source>
</evidence>
<dbReference type="InterPro" id="IPR019922">
    <property type="entry name" value="Lucif-like_OxRdatse_MSMEG_4141"/>
</dbReference>
<organism evidence="3 4">
    <name type="scientific">Microbacterium pygmaeum</name>
    <dbReference type="NCBI Taxonomy" id="370764"/>
    <lineage>
        <taxon>Bacteria</taxon>
        <taxon>Bacillati</taxon>
        <taxon>Actinomycetota</taxon>
        <taxon>Actinomycetes</taxon>
        <taxon>Micrococcales</taxon>
        <taxon>Microbacteriaceae</taxon>
        <taxon>Microbacterium</taxon>
    </lineage>
</organism>
<dbReference type="InterPro" id="IPR011251">
    <property type="entry name" value="Luciferase-like_dom"/>
</dbReference>
<dbReference type="NCBIfam" id="TIGR03620">
    <property type="entry name" value="F420_MSMEG_4141"/>
    <property type="match status" value="1"/>
</dbReference>
<dbReference type="STRING" id="370764.SAMN04489810_1361"/>
<name>A0A1G7XAG8_9MICO</name>
<feature type="domain" description="Luciferase-like" evidence="2">
    <location>
        <begin position="34"/>
        <end position="279"/>
    </location>
</feature>
<protein>
    <submittedName>
        <fullName evidence="3">Probable F420-dependent oxidoreductase, MSMEG_4141 family</fullName>
    </submittedName>
</protein>
<dbReference type="PANTHER" id="PTHR43244:SF1">
    <property type="entry name" value="5,10-METHYLENETETRAHYDROMETHANOPTERIN REDUCTASE"/>
    <property type="match status" value="1"/>
</dbReference>
<keyword evidence="4" id="KW-1185">Reference proteome</keyword>
<evidence type="ECO:0000313" key="3">
    <source>
        <dbReference type="EMBL" id="SDG81235.1"/>
    </source>
</evidence>
<reference evidence="3 4" key="1">
    <citation type="submission" date="2016-10" db="EMBL/GenBank/DDBJ databases">
        <authorList>
            <person name="de Groot N.N."/>
        </authorList>
    </citation>
    <scope>NUCLEOTIDE SEQUENCE [LARGE SCALE GENOMIC DNA]</scope>
    <source>
        <strain evidence="3 4">DSM 23142</strain>
    </source>
</reference>
<dbReference type="RefSeq" id="WP_091487968.1">
    <property type="nucleotide sequence ID" value="NZ_LT629692.1"/>
</dbReference>
<evidence type="ECO:0000259" key="2">
    <source>
        <dbReference type="Pfam" id="PF00296"/>
    </source>
</evidence>
<dbReference type="OrthoDB" id="4760590at2"/>
<dbReference type="Proteomes" id="UP000199009">
    <property type="component" value="Chromosome I"/>
</dbReference>
<dbReference type="InterPro" id="IPR050564">
    <property type="entry name" value="F420-G6PD/mer"/>
</dbReference>
<dbReference type="Gene3D" id="3.20.20.30">
    <property type="entry name" value="Luciferase-like domain"/>
    <property type="match status" value="1"/>
</dbReference>
<proteinExistence type="predicted"/>
<dbReference type="InterPro" id="IPR036661">
    <property type="entry name" value="Luciferase-like_sf"/>
</dbReference>
<dbReference type="EMBL" id="LT629692">
    <property type="protein sequence ID" value="SDG81235.1"/>
    <property type="molecule type" value="Genomic_DNA"/>
</dbReference>
<dbReference type="PANTHER" id="PTHR43244">
    <property type="match status" value="1"/>
</dbReference>
<accession>A0A1G7XAG8</accession>
<dbReference type="SUPFAM" id="SSF51679">
    <property type="entry name" value="Bacterial luciferase-like"/>
    <property type="match status" value="1"/>
</dbReference>
<dbReference type="GO" id="GO:0016705">
    <property type="term" value="F:oxidoreductase activity, acting on paired donors, with incorporation or reduction of molecular oxygen"/>
    <property type="evidence" value="ECO:0007669"/>
    <property type="project" value="InterPro"/>
</dbReference>
<dbReference type="AlphaFoldDB" id="A0A1G7XAG8"/>
<sequence length="322" mass="34795">MRGDELTAPEPARPRLPPFGVRGRALDFVPTAVAKDIAVEWEDLGYGVVWLPEMAGRDVFVHLTHLLTATRSMIGATGIASMWARDAVAMSCAANALAEAFPSRLIVGIGVSHKNLVEKVRGGSYGSPLASLTEYLAAMAAAPYRAVRPTQAAPRVIGALGPKMLALASQHADGAHPYLVPPEHTSRARSIMGTRALLCPDQMVVIERDRGAAREIARRRIGVYLSQPNYVRNLRGFGYDDEDFQGGGSERLVDALVATGSVDDVVRRIREHLDAGADHVSIQPLTSQPRGVPLGQWRELAPALRELAPMARRDQHEPRSAA</sequence>
<keyword evidence="1" id="KW-0560">Oxidoreductase</keyword>
<gene>
    <name evidence="3" type="ORF">SAMN04489810_1361</name>
</gene>